<evidence type="ECO:0000313" key="3">
    <source>
        <dbReference type="Proteomes" id="UP000664466"/>
    </source>
</evidence>
<keyword evidence="2" id="KW-0808">Transferase</keyword>
<dbReference type="PANTHER" id="PTHR34817:SF2">
    <property type="entry name" value="NUCLEOTIDYLTRANSFERASE"/>
    <property type="match status" value="1"/>
</dbReference>
<evidence type="ECO:0000313" key="2">
    <source>
        <dbReference type="EMBL" id="QTX11637.1"/>
    </source>
</evidence>
<reference evidence="1 3" key="1">
    <citation type="submission" date="2021-03" db="EMBL/GenBank/DDBJ databases">
        <title>Draft genome and methylome analysis of Thiotrix fructosivoruns ATCC 49748.</title>
        <authorList>
            <person name="Fomenkov A."/>
            <person name="Grabovich M.Y."/>
            <person name="Roberts R.J."/>
        </authorList>
    </citation>
    <scope>NUCLEOTIDE SEQUENCE [LARGE SCALE GENOMIC DNA]</scope>
    <source>
        <strain evidence="1 3">ATCC 49748</strain>
    </source>
</reference>
<evidence type="ECO:0000313" key="1">
    <source>
        <dbReference type="EMBL" id="MBO0612910.1"/>
    </source>
</evidence>
<sequence>MQERINTSIRTEVLGKLEELARQHQVTIISAIESGSRSWGFPSPDSDYDVRFVYAHAPEWYIQLDPERDVIELPVNAVLDIGGWDVRKAMTLANSGNSVIQEWLISPLVYREDPQRAALLREMVARTFNAKATFHHYSAMAHNMIAALDAPDIKLKRFFYISRATLSALWVMREHTMPTVVFPDLLQALTDDVAVLEAFQRQIWDKATKTEAETGAVDPLCMAFVRAAYREVMAADVDKLPPRRRALGNGDLRGFLGLNVQ</sequence>
<dbReference type="EMBL" id="JAFMPM010000006">
    <property type="protein sequence ID" value="MBO0612910.1"/>
    <property type="molecule type" value="Genomic_DNA"/>
</dbReference>
<dbReference type="Proteomes" id="UP000664466">
    <property type="component" value="Unassembled WGS sequence"/>
</dbReference>
<dbReference type="AlphaFoldDB" id="A0A8B0SPN0"/>
<protein>
    <submittedName>
        <fullName evidence="2">Nucleotidyltransferase domain-containing protein</fullName>
    </submittedName>
</protein>
<dbReference type="EMBL" id="CP072748">
    <property type="protein sequence ID" value="QTX11637.1"/>
    <property type="molecule type" value="Genomic_DNA"/>
</dbReference>
<gene>
    <name evidence="2" type="ORF">J1836_004615</name>
    <name evidence="1" type="ORF">J1836_08215</name>
</gene>
<dbReference type="GO" id="GO:0016740">
    <property type="term" value="F:transferase activity"/>
    <property type="evidence" value="ECO:0007669"/>
    <property type="project" value="UniProtKB-KW"/>
</dbReference>
<organism evidence="2">
    <name type="scientific">Thiothrix fructosivorans</name>
    <dbReference type="NCBI Taxonomy" id="111770"/>
    <lineage>
        <taxon>Bacteria</taxon>
        <taxon>Pseudomonadati</taxon>
        <taxon>Pseudomonadota</taxon>
        <taxon>Gammaproteobacteria</taxon>
        <taxon>Thiotrichales</taxon>
        <taxon>Thiotrichaceae</taxon>
        <taxon>Thiothrix</taxon>
    </lineage>
</organism>
<dbReference type="InterPro" id="IPR018775">
    <property type="entry name" value="RlaP"/>
</dbReference>
<dbReference type="Pfam" id="PF10127">
    <property type="entry name" value="RlaP"/>
    <property type="match status" value="1"/>
</dbReference>
<dbReference type="PANTHER" id="PTHR34817">
    <property type="entry name" value="NUCLEOTIDYLTRANSFERASE"/>
    <property type="match status" value="1"/>
</dbReference>
<name>A0A8B0SPN0_9GAMM</name>
<reference evidence="2" key="2">
    <citation type="submission" date="2021-04" db="EMBL/GenBank/DDBJ databases">
        <title>Complete Genome and methylome analysis of Thiothrix fructosivorans ATCC 49748.</title>
        <authorList>
            <person name="Fomenkov A."/>
            <person name="Sun L."/>
            <person name="Vincze T."/>
            <person name="Grabovich M.Y."/>
            <person name="Roberts R.J."/>
        </authorList>
    </citation>
    <scope>NUCLEOTIDE SEQUENCE</scope>
    <source>
        <strain evidence="2">ATCC 49748</strain>
    </source>
</reference>
<keyword evidence="3" id="KW-1185">Reference proteome</keyword>
<proteinExistence type="predicted"/>
<accession>A0A8B0SPN0</accession>
<dbReference type="RefSeq" id="WP_207250645.1">
    <property type="nucleotide sequence ID" value="NZ_JAFMPM010000006.1"/>
</dbReference>